<keyword evidence="12 15" id="KW-0472">Membrane</keyword>
<evidence type="ECO:0000256" key="5">
    <source>
        <dbReference type="ARBA" id="ARBA00022475"/>
    </source>
</evidence>
<dbReference type="Proteomes" id="UP000434580">
    <property type="component" value="Unassembled WGS sequence"/>
</dbReference>
<reference evidence="17 18" key="1">
    <citation type="submission" date="2019-11" db="EMBL/GenBank/DDBJ databases">
        <authorList>
            <person name="Holert J."/>
        </authorList>
    </citation>
    <scope>NUCLEOTIDE SEQUENCE [LARGE SCALE GENOMIC DNA]</scope>
    <source>
        <strain evidence="17">BC5_2</strain>
    </source>
</reference>
<feature type="domain" description="Type II secretion system protein GspF" evidence="16">
    <location>
        <begin position="79"/>
        <end position="202"/>
    </location>
</feature>
<keyword evidence="11 15" id="KW-1133">Transmembrane helix</keyword>
<keyword evidence="5" id="KW-1003">Cell membrane</keyword>
<evidence type="ECO:0000256" key="12">
    <source>
        <dbReference type="ARBA" id="ARBA00023136"/>
    </source>
</evidence>
<dbReference type="GO" id="GO:0005886">
    <property type="term" value="C:plasma membrane"/>
    <property type="evidence" value="ECO:0007669"/>
    <property type="project" value="UniProtKB-SubCell"/>
</dbReference>
<dbReference type="PRINTS" id="PR00812">
    <property type="entry name" value="BCTERIALGSPF"/>
</dbReference>
<evidence type="ECO:0000259" key="16">
    <source>
        <dbReference type="Pfam" id="PF00482"/>
    </source>
</evidence>
<keyword evidence="10" id="KW-0653">Protein transport</keyword>
<feature type="transmembrane region" description="Helical" evidence="15">
    <location>
        <begin position="385"/>
        <end position="406"/>
    </location>
</feature>
<dbReference type="PANTHER" id="PTHR30012:SF0">
    <property type="entry name" value="TYPE II SECRETION SYSTEM PROTEIN F-RELATED"/>
    <property type="match status" value="1"/>
</dbReference>
<feature type="transmembrane region" description="Helical" evidence="15">
    <location>
        <begin position="221"/>
        <end position="248"/>
    </location>
</feature>
<gene>
    <name evidence="17" type="primary">epsF_1</name>
    <name evidence="17" type="ORF">DPBNPPHM_01261</name>
</gene>
<organism evidence="17 18">
    <name type="scientific">BD1-7 clade bacterium</name>
    <dbReference type="NCBI Taxonomy" id="2029982"/>
    <lineage>
        <taxon>Bacteria</taxon>
        <taxon>Pseudomonadati</taxon>
        <taxon>Pseudomonadota</taxon>
        <taxon>Gammaproteobacteria</taxon>
        <taxon>Cellvibrionales</taxon>
        <taxon>Spongiibacteraceae</taxon>
        <taxon>BD1-7 clade</taxon>
    </lineage>
</organism>
<dbReference type="InterPro" id="IPR001992">
    <property type="entry name" value="T2SS_GspF/T4SS_PilC_CS"/>
</dbReference>
<dbReference type="GO" id="GO:0046872">
    <property type="term" value="F:metal ion binding"/>
    <property type="evidence" value="ECO:0007669"/>
    <property type="project" value="UniProtKB-KW"/>
</dbReference>
<comment type="similarity">
    <text evidence="3 14">Belongs to the GSP F family.</text>
</comment>
<evidence type="ECO:0000256" key="7">
    <source>
        <dbReference type="ARBA" id="ARBA00022692"/>
    </source>
</evidence>
<evidence type="ECO:0000256" key="10">
    <source>
        <dbReference type="ARBA" id="ARBA00022927"/>
    </source>
</evidence>
<name>A0A5S9PQ71_9GAMM</name>
<dbReference type="EMBL" id="CACSII010000012">
    <property type="protein sequence ID" value="CAA0106343.1"/>
    <property type="molecule type" value="Genomic_DNA"/>
</dbReference>
<feature type="domain" description="Type II secretion system protein GspF" evidence="16">
    <location>
        <begin position="282"/>
        <end position="404"/>
    </location>
</feature>
<keyword evidence="6" id="KW-0997">Cell inner membrane</keyword>
<dbReference type="InterPro" id="IPR011850">
    <property type="entry name" value="T2SS_GspF"/>
</dbReference>
<evidence type="ECO:0000256" key="13">
    <source>
        <dbReference type="ARBA" id="ARBA00030750"/>
    </source>
</evidence>
<sequence>MAAFSYQALNADGKKVKGVLEGDSPRQIRQMLREKGLKPLDISHSKSSAGKSSDKGSDSGFSLSFLNTVRLNPAELALFTRQLATLIQSSLPLDEALQAVADQTQKQQIKSLILDIRSRVVEGHSLAYALGDFPKIFDSMYRAMVTAGESAGFLGIVLERLADYTENSQYTQQKIKSAMVYPIILMIVAFGVITGLMVGVVPDLVKVFDTKGADLPVLTKGLIWLSDFIVDYGIYAFIAVVALIIWFVRFMQKPSRKRKWHVLKLRLPLIRGITRTADTARFASTLSMLVGSGVPLLDAIRIASAVLNNMVLRDVCTEVAITVQEGGSFGKALGATDEFPPMLVHMVSNGEASGELEAMLEKVAQNQEREIEMTLTSMLSVMEPLMIVIMSGIVMMIVMAILLPIMDLNTLV</sequence>
<evidence type="ECO:0000313" key="17">
    <source>
        <dbReference type="EMBL" id="CAA0106343.1"/>
    </source>
</evidence>
<comment type="subcellular location">
    <subcellularLocation>
        <location evidence="2 14">Cell inner membrane</location>
        <topology evidence="2 14">Multi-pass membrane protein</topology>
    </subcellularLocation>
</comment>
<proteinExistence type="inferred from homology"/>
<dbReference type="OrthoDB" id="9805682at2"/>
<feature type="transmembrane region" description="Helical" evidence="15">
    <location>
        <begin position="178"/>
        <end position="201"/>
    </location>
</feature>
<keyword evidence="7 14" id="KW-0812">Transmembrane</keyword>
<comment type="function">
    <text evidence="1">Component of the type II secretion system inner membrane complex required for the energy-dependent secretion of extracellular factors such as proteases and toxins from the periplasm.</text>
</comment>
<dbReference type="InterPro" id="IPR042094">
    <property type="entry name" value="T2SS_GspF_sf"/>
</dbReference>
<evidence type="ECO:0000256" key="6">
    <source>
        <dbReference type="ARBA" id="ARBA00022519"/>
    </source>
</evidence>
<evidence type="ECO:0000256" key="1">
    <source>
        <dbReference type="ARBA" id="ARBA00002684"/>
    </source>
</evidence>
<protein>
    <recommendedName>
        <fullName evidence="13">General secretion pathway protein F</fullName>
    </recommendedName>
</protein>
<evidence type="ECO:0000256" key="11">
    <source>
        <dbReference type="ARBA" id="ARBA00022989"/>
    </source>
</evidence>
<keyword evidence="9" id="KW-0106">Calcium</keyword>
<evidence type="ECO:0000256" key="4">
    <source>
        <dbReference type="ARBA" id="ARBA00022448"/>
    </source>
</evidence>
<dbReference type="GO" id="GO:0015627">
    <property type="term" value="C:type II protein secretion system complex"/>
    <property type="evidence" value="ECO:0007669"/>
    <property type="project" value="InterPro"/>
</dbReference>
<dbReference type="Pfam" id="PF00482">
    <property type="entry name" value="T2SSF"/>
    <property type="match status" value="2"/>
</dbReference>
<evidence type="ECO:0000256" key="14">
    <source>
        <dbReference type="RuleBase" id="RU003923"/>
    </source>
</evidence>
<dbReference type="InterPro" id="IPR018076">
    <property type="entry name" value="T2SS_GspF_dom"/>
</dbReference>
<keyword evidence="4 14" id="KW-0813">Transport</keyword>
<dbReference type="FunFam" id="1.20.81.30:FF:000001">
    <property type="entry name" value="Type II secretion system protein F"/>
    <property type="match status" value="2"/>
</dbReference>
<keyword evidence="8" id="KW-0479">Metal-binding</keyword>
<dbReference type="PROSITE" id="PS00874">
    <property type="entry name" value="T2SP_F"/>
    <property type="match status" value="1"/>
</dbReference>
<dbReference type="AlphaFoldDB" id="A0A5S9PQ71"/>
<dbReference type="InterPro" id="IPR003004">
    <property type="entry name" value="GspF/PilC"/>
</dbReference>
<dbReference type="PANTHER" id="PTHR30012">
    <property type="entry name" value="GENERAL SECRETION PATHWAY PROTEIN"/>
    <property type="match status" value="1"/>
</dbReference>
<dbReference type="Gene3D" id="1.20.81.30">
    <property type="entry name" value="Type II secretion system (T2SS), domain F"/>
    <property type="match status" value="2"/>
</dbReference>
<evidence type="ECO:0000256" key="2">
    <source>
        <dbReference type="ARBA" id="ARBA00004429"/>
    </source>
</evidence>
<dbReference type="NCBIfam" id="TIGR02120">
    <property type="entry name" value="GspF"/>
    <property type="match status" value="1"/>
</dbReference>
<evidence type="ECO:0000256" key="3">
    <source>
        <dbReference type="ARBA" id="ARBA00005745"/>
    </source>
</evidence>
<evidence type="ECO:0000313" key="18">
    <source>
        <dbReference type="Proteomes" id="UP000434580"/>
    </source>
</evidence>
<accession>A0A5S9PQ71</accession>
<evidence type="ECO:0000256" key="15">
    <source>
        <dbReference type="SAM" id="Phobius"/>
    </source>
</evidence>
<evidence type="ECO:0000256" key="9">
    <source>
        <dbReference type="ARBA" id="ARBA00022837"/>
    </source>
</evidence>
<dbReference type="GO" id="GO:0015628">
    <property type="term" value="P:protein secretion by the type II secretion system"/>
    <property type="evidence" value="ECO:0007669"/>
    <property type="project" value="InterPro"/>
</dbReference>
<evidence type="ECO:0000256" key="8">
    <source>
        <dbReference type="ARBA" id="ARBA00022723"/>
    </source>
</evidence>